<dbReference type="AlphaFoldDB" id="A0A9Q1QBB8"/>
<protein>
    <recommendedName>
        <fullName evidence="2">DUF4283 domain-containing protein</fullName>
    </recommendedName>
</protein>
<reference evidence="3" key="1">
    <citation type="submission" date="2022-04" db="EMBL/GenBank/DDBJ databases">
        <title>Carnegiea gigantea Genome sequencing and assembly v2.</title>
        <authorList>
            <person name="Copetti D."/>
            <person name="Sanderson M.J."/>
            <person name="Burquez A."/>
            <person name="Wojciechowski M.F."/>
        </authorList>
    </citation>
    <scope>NUCLEOTIDE SEQUENCE</scope>
    <source>
        <strain evidence="3">SGP5-SGP5p</strain>
        <tissue evidence="3">Aerial part</tissue>
    </source>
</reference>
<gene>
    <name evidence="3" type="ORF">Cgig2_033111</name>
</gene>
<evidence type="ECO:0000313" key="3">
    <source>
        <dbReference type="EMBL" id="KAJ8434625.1"/>
    </source>
</evidence>
<dbReference type="Proteomes" id="UP001153076">
    <property type="component" value="Unassembled WGS sequence"/>
</dbReference>
<keyword evidence="4" id="KW-1185">Reference proteome</keyword>
<dbReference type="InterPro" id="IPR025558">
    <property type="entry name" value="DUF4283"/>
</dbReference>
<evidence type="ECO:0000259" key="2">
    <source>
        <dbReference type="Pfam" id="PF14111"/>
    </source>
</evidence>
<proteinExistence type="predicted"/>
<dbReference type="PANTHER" id="PTHR31286:SF99">
    <property type="entry name" value="DUF4283 DOMAIN-CONTAINING PROTEIN"/>
    <property type="match status" value="1"/>
</dbReference>
<feature type="compositionally biased region" description="Acidic residues" evidence="1">
    <location>
        <begin position="47"/>
        <end position="68"/>
    </location>
</feature>
<dbReference type="Pfam" id="PF14111">
    <property type="entry name" value="DUF4283"/>
    <property type="match status" value="1"/>
</dbReference>
<feature type="region of interest" description="Disordered" evidence="1">
    <location>
        <begin position="207"/>
        <end position="231"/>
    </location>
</feature>
<dbReference type="InterPro" id="IPR040256">
    <property type="entry name" value="At4g02000-like"/>
</dbReference>
<organism evidence="3 4">
    <name type="scientific">Carnegiea gigantea</name>
    <dbReference type="NCBI Taxonomy" id="171969"/>
    <lineage>
        <taxon>Eukaryota</taxon>
        <taxon>Viridiplantae</taxon>
        <taxon>Streptophyta</taxon>
        <taxon>Embryophyta</taxon>
        <taxon>Tracheophyta</taxon>
        <taxon>Spermatophyta</taxon>
        <taxon>Magnoliopsida</taxon>
        <taxon>eudicotyledons</taxon>
        <taxon>Gunneridae</taxon>
        <taxon>Pentapetalae</taxon>
        <taxon>Caryophyllales</taxon>
        <taxon>Cactineae</taxon>
        <taxon>Cactaceae</taxon>
        <taxon>Cactoideae</taxon>
        <taxon>Echinocereeae</taxon>
        <taxon>Carnegiea</taxon>
    </lineage>
</organism>
<evidence type="ECO:0000256" key="1">
    <source>
        <dbReference type="SAM" id="MobiDB-lite"/>
    </source>
</evidence>
<feature type="domain" description="DUF4283" evidence="2">
    <location>
        <begin position="87"/>
        <end position="167"/>
    </location>
</feature>
<dbReference type="OrthoDB" id="1096772at2759"/>
<dbReference type="PANTHER" id="PTHR31286">
    <property type="entry name" value="GLYCINE-RICH CELL WALL STRUCTURAL PROTEIN 1.8-LIKE"/>
    <property type="match status" value="1"/>
</dbReference>
<sequence>MTEIEPNVQEMVIPNTGILGVERGTSYRDTLQCNNPNLHFETRENPIWEDDGRDNVSEDDEPPEEEDPMCPMILLTAAKKRILQVPWRNALIIKMFDKGIGFLQLKRRLKTKWVLKGDFSLIDIGRDYYVTRFSNLEDYDHVMTNGPWMIGDNYLVIREWVPNLVLEENSITRPTAWVKIPKLSVEYFNKDSLLHKIGSKIGKAAGREATEPNLNRQTRANEPTRNGLNPRVELHKVSGGHEEILAQLRSVNRGGNKESDAIQTQDQGSRFRALATIDLNVDMETAMDVEQDFGDKSIMNLELMILFCKEKLMRNFYWIIT</sequence>
<evidence type="ECO:0000313" key="4">
    <source>
        <dbReference type="Proteomes" id="UP001153076"/>
    </source>
</evidence>
<name>A0A9Q1QBB8_9CARY</name>
<feature type="compositionally biased region" description="Polar residues" evidence="1">
    <location>
        <begin position="212"/>
        <end position="227"/>
    </location>
</feature>
<comment type="caution">
    <text evidence="3">The sequence shown here is derived from an EMBL/GenBank/DDBJ whole genome shotgun (WGS) entry which is preliminary data.</text>
</comment>
<accession>A0A9Q1QBB8</accession>
<dbReference type="EMBL" id="JAKOGI010000463">
    <property type="protein sequence ID" value="KAJ8434625.1"/>
    <property type="molecule type" value="Genomic_DNA"/>
</dbReference>
<feature type="region of interest" description="Disordered" evidence="1">
    <location>
        <begin position="42"/>
        <end position="68"/>
    </location>
</feature>